<dbReference type="InterPro" id="IPR036322">
    <property type="entry name" value="WD40_repeat_dom_sf"/>
</dbReference>
<dbReference type="InterPro" id="IPR001680">
    <property type="entry name" value="WD40_rpt"/>
</dbReference>
<keyword evidence="3" id="KW-0677">Repeat</keyword>
<dbReference type="OrthoDB" id="200206at2759"/>
<comment type="similarity">
    <text evidence="5">Belongs to the WD repeat STRAP family.</text>
</comment>
<evidence type="ECO:0000256" key="4">
    <source>
        <dbReference type="ARBA" id="ARBA00023187"/>
    </source>
</evidence>
<keyword evidence="2" id="KW-0507">mRNA processing</keyword>
<dbReference type="PANTHER" id="PTHR19877">
    <property type="entry name" value="EUKARYOTIC TRANSLATION INITIATION FACTOR 3 SUBUNIT I"/>
    <property type="match status" value="1"/>
</dbReference>
<accession>A0A1X6NVE0</accession>
<dbReference type="GO" id="GO:0000387">
    <property type="term" value="P:spliceosomal snRNP assembly"/>
    <property type="evidence" value="ECO:0007669"/>
    <property type="project" value="TreeGrafter"/>
</dbReference>
<dbReference type="SUPFAM" id="SSF50978">
    <property type="entry name" value="WD40 repeat-like"/>
    <property type="match status" value="1"/>
</dbReference>
<evidence type="ECO:0000313" key="8">
    <source>
        <dbReference type="EMBL" id="OSX72589.1"/>
    </source>
</evidence>
<dbReference type="PROSITE" id="PS50082">
    <property type="entry name" value="WD_REPEATS_2"/>
    <property type="match status" value="2"/>
</dbReference>
<gene>
    <name evidence="8" type="ORF">BU14_0422s0020</name>
</gene>
<dbReference type="PROSITE" id="PS50294">
    <property type="entry name" value="WD_REPEATS_REGION"/>
    <property type="match status" value="2"/>
</dbReference>
<dbReference type="InterPro" id="IPR015943">
    <property type="entry name" value="WD40/YVTN_repeat-like_dom_sf"/>
</dbReference>
<dbReference type="SMART" id="SM00320">
    <property type="entry name" value="WD40"/>
    <property type="match status" value="6"/>
</dbReference>
<protein>
    <recommendedName>
        <fullName evidence="6">Serine-threonine kinase receptor-associated protein</fullName>
    </recommendedName>
</protein>
<reference evidence="8 9" key="1">
    <citation type="submission" date="2017-03" db="EMBL/GenBank/DDBJ databases">
        <title>WGS assembly of Porphyra umbilicalis.</title>
        <authorList>
            <person name="Brawley S.H."/>
            <person name="Blouin N.A."/>
            <person name="Ficko-Blean E."/>
            <person name="Wheeler G.L."/>
            <person name="Lohr M."/>
            <person name="Goodson H.V."/>
            <person name="Jenkins J.W."/>
            <person name="Blaby-Haas C.E."/>
            <person name="Helliwell K.E."/>
            <person name="Chan C."/>
            <person name="Marriage T."/>
            <person name="Bhattacharya D."/>
            <person name="Klein A.S."/>
            <person name="Badis Y."/>
            <person name="Brodie J."/>
            <person name="Cao Y."/>
            <person name="Collen J."/>
            <person name="Dittami S.M."/>
            <person name="Gachon C.M."/>
            <person name="Green B.R."/>
            <person name="Karpowicz S."/>
            <person name="Kim J.W."/>
            <person name="Kudahl U."/>
            <person name="Lin S."/>
            <person name="Michel G."/>
            <person name="Mittag M."/>
            <person name="Olson B.J."/>
            <person name="Pangilinan J."/>
            <person name="Peng Y."/>
            <person name="Qiu H."/>
            <person name="Shu S."/>
            <person name="Singer J.T."/>
            <person name="Smith A.G."/>
            <person name="Sprecher B.N."/>
            <person name="Wagner V."/>
            <person name="Wang W."/>
            <person name="Wang Z.-Y."/>
            <person name="Yan J."/>
            <person name="Yarish C."/>
            <person name="Zoeuner-Riek S."/>
            <person name="Zhuang Y."/>
            <person name="Zou Y."/>
            <person name="Lindquist E.A."/>
            <person name="Grimwood J."/>
            <person name="Barry K."/>
            <person name="Rokhsar D.S."/>
            <person name="Schmutz J."/>
            <person name="Stiller J.W."/>
            <person name="Grossman A.R."/>
            <person name="Prochnik S.E."/>
        </authorList>
    </citation>
    <scope>NUCLEOTIDE SEQUENCE [LARGE SCALE GENOMIC DNA]</scope>
    <source>
        <strain evidence="8">4086291</strain>
    </source>
</reference>
<evidence type="ECO:0000256" key="3">
    <source>
        <dbReference type="ARBA" id="ARBA00022737"/>
    </source>
</evidence>
<evidence type="ECO:0000256" key="1">
    <source>
        <dbReference type="ARBA" id="ARBA00022574"/>
    </source>
</evidence>
<dbReference type="Proteomes" id="UP000218209">
    <property type="component" value="Unassembled WGS sequence"/>
</dbReference>
<keyword evidence="1 7" id="KW-0853">WD repeat</keyword>
<keyword evidence="4" id="KW-0508">mRNA splicing</keyword>
<evidence type="ECO:0000256" key="2">
    <source>
        <dbReference type="ARBA" id="ARBA00022664"/>
    </source>
</evidence>
<feature type="repeat" description="WD" evidence="7">
    <location>
        <begin position="282"/>
        <end position="313"/>
    </location>
</feature>
<name>A0A1X6NVE0_PORUM</name>
<dbReference type="Gene3D" id="2.130.10.10">
    <property type="entry name" value="YVTN repeat-like/Quinoprotein amine dehydrogenase"/>
    <property type="match status" value="1"/>
</dbReference>
<sequence length="333" mass="34241">MATPAAIQQLPLVCPGHNRGVVELNYSGTTPDGVFFISACLDGKPMLRDGVSGDWIGTFDGHKGAVWSAAITPDATLAATGAADFTARLWDALTGDSLAVLPQAHICKSVSFSSTADRLLTAGAMAAISVYDVALGVAPPLSTLTDGELAAGTKPPGVKFVRYVGTSPHSVVSASNSPRDAFLCTWDVRTGGAPTGRLELTAGVRSAELCADGTTLVVVTDDSKVHVLDASTGAVLREPLQVAEATESASLQLPGRKRLVTGGRDLEVHAYDYETGAELESLRGHHGPVWAVRHAPDGETFASGSDDATVRIWRSNPQPNCGAAAGGATNGGA</sequence>
<dbReference type="GO" id="GO:0032797">
    <property type="term" value="C:SMN complex"/>
    <property type="evidence" value="ECO:0007669"/>
    <property type="project" value="TreeGrafter"/>
</dbReference>
<evidence type="ECO:0000313" key="9">
    <source>
        <dbReference type="Proteomes" id="UP000218209"/>
    </source>
</evidence>
<keyword evidence="9" id="KW-1185">Reference proteome</keyword>
<dbReference type="AlphaFoldDB" id="A0A1X6NVE0"/>
<feature type="repeat" description="WD" evidence="7">
    <location>
        <begin position="59"/>
        <end position="100"/>
    </location>
</feature>
<dbReference type="PANTHER" id="PTHR19877:SF13">
    <property type="entry name" value="SERINE-THREONINE KINASE RECEPTOR-ASSOCIATED PROTEIN"/>
    <property type="match status" value="1"/>
</dbReference>
<dbReference type="Pfam" id="PF00400">
    <property type="entry name" value="WD40"/>
    <property type="match status" value="2"/>
</dbReference>
<evidence type="ECO:0000256" key="6">
    <source>
        <dbReference type="ARBA" id="ARBA00040390"/>
    </source>
</evidence>
<dbReference type="GO" id="GO:0003723">
    <property type="term" value="F:RNA binding"/>
    <property type="evidence" value="ECO:0007669"/>
    <property type="project" value="TreeGrafter"/>
</dbReference>
<organism evidence="8 9">
    <name type="scientific">Porphyra umbilicalis</name>
    <name type="common">Purple laver</name>
    <name type="synonym">Red alga</name>
    <dbReference type="NCBI Taxonomy" id="2786"/>
    <lineage>
        <taxon>Eukaryota</taxon>
        <taxon>Rhodophyta</taxon>
        <taxon>Bangiophyceae</taxon>
        <taxon>Bangiales</taxon>
        <taxon>Bangiaceae</taxon>
        <taxon>Porphyra</taxon>
    </lineage>
</organism>
<dbReference type="EMBL" id="KV919051">
    <property type="protein sequence ID" value="OSX72589.1"/>
    <property type="molecule type" value="Genomic_DNA"/>
</dbReference>
<proteinExistence type="inferred from homology"/>
<evidence type="ECO:0000256" key="7">
    <source>
        <dbReference type="PROSITE-ProRule" id="PRU00221"/>
    </source>
</evidence>
<evidence type="ECO:0000256" key="5">
    <source>
        <dbReference type="ARBA" id="ARBA00038394"/>
    </source>
</evidence>